<dbReference type="PANTHER" id="PTHR43095:SF2">
    <property type="entry name" value="GLUCONOKINASE"/>
    <property type="match status" value="1"/>
</dbReference>
<evidence type="ECO:0000259" key="5">
    <source>
        <dbReference type="Pfam" id="PF02782"/>
    </source>
</evidence>
<evidence type="ECO:0000256" key="1">
    <source>
        <dbReference type="ARBA" id="ARBA00009156"/>
    </source>
</evidence>
<evidence type="ECO:0000259" key="4">
    <source>
        <dbReference type="Pfam" id="PF00370"/>
    </source>
</evidence>
<organism evidence="6 7">
    <name type="scientific">Chitinophaga barathri</name>
    <dbReference type="NCBI Taxonomy" id="1647451"/>
    <lineage>
        <taxon>Bacteria</taxon>
        <taxon>Pseudomonadati</taxon>
        <taxon>Bacteroidota</taxon>
        <taxon>Chitinophagia</taxon>
        <taxon>Chitinophagales</taxon>
        <taxon>Chitinophagaceae</taxon>
        <taxon>Chitinophaga</taxon>
    </lineage>
</organism>
<keyword evidence="2" id="KW-0808">Transferase</keyword>
<dbReference type="PANTHER" id="PTHR43095">
    <property type="entry name" value="SUGAR KINASE"/>
    <property type="match status" value="1"/>
</dbReference>
<proteinExistence type="inferred from homology"/>
<dbReference type="GO" id="GO:0016301">
    <property type="term" value="F:kinase activity"/>
    <property type="evidence" value="ECO:0007669"/>
    <property type="project" value="UniProtKB-KW"/>
</dbReference>
<keyword evidence="7" id="KW-1185">Reference proteome</keyword>
<sequence>MHTFIGLDVGTQGARAVLADASGNVLASAEEHFPLSAHSREEQSPDTWWLACTRVLEQVLENGAAANLRAISVTSTSGTVIPINKNNEPLHPAIMYSDGRQAEEGALCKTTASIYNPEGYTAFNTTSGLPKMLWYLRQFPEKAGDIHLFIHAADYIIGKLSGRYDVTDFTNVLKSGYDVRTERWPGYIWEKLPLRREWLQAVVPSGTPIGPVTAEIRGLGKQVTVVAGMTDGCASQIASGAVSPGTWNTTIGTTLVIKGVTQNAVKDPQGRLYNHRHPEGFWMPGGASNTGADWVTRLFGNDLAALNEAAAKLLPTQHLFYPLMQQGERFPFIAPQAERFESPGLTDAERFTAGMEGVAYVERLAYEVIEQLSGETVTAVYTAGGASNSDAWLTIRANVLNRPVHKMKEVTGATGAAILAASGTHFTSLREAAAAMTQIEKTISPQPMLVAAYENNYHRFIHALKEKGYA</sequence>
<name>A0A3N4MJE0_9BACT</name>
<keyword evidence="3 6" id="KW-0418">Kinase</keyword>
<dbReference type="OrthoDB" id="9805576at2"/>
<evidence type="ECO:0000256" key="2">
    <source>
        <dbReference type="ARBA" id="ARBA00022679"/>
    </source>
</evidence>
<dbReference type="EMBL" id="RMBX01000003">
    <property type="protein sequence ID" value="RPD42176.1"/>
    <property type="molecule type" value="Genomic_DNA"/>
</dbReference>
<dbReference type="SUPFAM" id="SSF53067">
    <property type="entry name" value="Actin-like ATPase domain"/>
    <property type="match status" value="2"/>
</dbReference>
<evidence type="ECO:0000313" key="6">
    <source>
        <dbReference type="EMBL" id="RPD42176.1"/>
    </source>
</evidence>
<dbReference type="InterPro" id="IPR043129">
    <property type="entry name" value="ATPase_NBD"/>
</dbReference>
<accession>A0A3N4MJE0</accession>
<dbReference type="PIRSF" id="PIRSF000538">
    <property type="entry name" value="GlpK"/>
    <property type="match status" value="1"/>
</dbReference>
<evidence type="ECO:0000313" key="7">
    <source>
        <dbReference type="Proteomes" id="UP000279089"/>
    </source>
</evidence>
<dbReference type="InterPro" id="IPR018485">
    <property type="entry name" value="FGGY_C"/>
</dbReference>
<comment type="similarity">
    <text evidence="1">Belongs to the FGGY kinase family.</text>
</comment>
<reference evidence="7" key="1">
    <citation type="submission" date="2018-11" db="EMBL/GenBank/DDBJ databases">
        <title>Chitinophaga lutea sp.nov., isolate from arsenic contaminated soil.</title>
        <authorList>
            <person name="Zong Y."/>
        </authorList>
    </citation>
    <scope>NUCLEOTIDE SEQUENCE [LARGE SCALE GENOMIC DNA]</scope>
    <source>
        <strain evidence="7">YLT18</strain>
    </source>
</reference>
<dbReference type="InterPro" id="IPR050406">
    <property type="entry name" value="FGGY_Carb_Kinase"/>
</dbReference>
<dbReference type="AlphaFoldDB" id="A0A3N4MJE0"/>
<feature type="domain" description="Carbohydrate kinase FGGY N-terminal" evidence="4">
    <location>
        <begin position="4"/>
        <end position="236"/>
    </location>
</feature>
<dbReference type="GO" id="GO:0005975">
    <property type="term" value="P:carbohydrate metabolic process"/>
    <property type="evidence" value="ECO:0007669"/>
    <property type="project" value="InterPro"/>
</dbReference>
<protein>
    <submittedName>
        <fullName evidence="6">Carbohydrate kinase</fullName>
    </submittedName>
</protein>
<evidence type="ECO:0000256" key="3">
    <source>
        <dbReference type="ARBA" id="ARBA00022777"/>
    </source>
</evidence>
<comment type="caution">
    <text evidence="6">The sequence shown here is derived from an EMBL/GenBank/DDBJ whole genome shotgun (WGS) entry which is preliminary data.</text>
</comment>
<dbReference type="RefSeq" id="WP_120515151.1">
    <property type="nucleotide sequence ID" value="NZ_QXZY01000002.1"/>
</dbReference>
<gene>
    <name evidence="6" type="ORF">EG028_06840</name>
</gene>
<dbReference type="InterPro" id="IPR000577">
    <property type="entry name" value="Carb_kinase_FGGY"/>
</dbReference>
<dbReference type="InterPro" id="IPR018484">
    <property type="entry name" value="FGGY_N"/>
</dbReference>
<feature type="domain" description="Carbohydrate kinase FGGY C-terminal" evidence="5">
    <location>
        <begin position="249"/>
        <end position="422"/>
    </location>
</feature>
<dbReference type="Proteomes" id="UP000279089">
    <property type="component" value="Unassembled WGS sequence"/>
</dbReference>
<dbReference type="Gene3D" id="3.30.420.40">
    <property type="match status" value="2"/>
</dbReference>
<dbReference type="Pfam" id="PF00370">
    <property type="entry name" value="FGGY_N"/>
    <property type="match status" value="1"/>
</dbReference>
<dbReference type="Pfam" id="PF02782">
    <property type="entry name" value="FGGY_C"/>
    <property type="match status" value="1"/>
</dbReference>
<dbReference type="CDD" id="cd07783">
    <property type="entry name" value="ASKHA_NBD_FGGY_SePSK_AtXK1-like"/>
    <property type="match status" value="1"/>
</dbReference>